<feature type="domain" description="LysM" evidence="2">
    <location>
        <begin position="61"/>
        <end position="105"/>
    </location>
</feature>
<name>A0A9Q0HAS4_9MAGN</name>
<dbReference type="PANTHER" id="PTHR20932">
    <property type="entry name" value="LYSM AND PUTATIVE PEPTIDOGLYCAN-BINDING DOMAIN-CONTAINING PROTEIN"/>
    <property type="match status" value="1"/>
</dbReference>
<evidence type="ECO:0000256" key="1">
    <source>
        <dbReference type="SAM" id="MobiDB-lite"/>
    </source>
</evidence>
<dbReference type="PROSITE" id="PS51782">
    <property type="entry name" value="LYSM"/>
    <property type="match status" value="1"/>
</dbReference>
<protein>
    <recommendedName>
        <fullName evidence="2">LysM domain-containing protein</fullName>
    </recommendedName>
</protein>
<dbReference type="AlphaFoldDB" id="A0A9Q0HAS4"/>
<feature type="region of interest" description="Disordered" evidence="1">
    <location>
        <begin position="326"/>
        <end position="348"/>
    </location>
</feature>
<evidence type="ECO:0000313" key="3">
    <source>
        <dbReference type="EMBL" id="KAJ4961240.1"/>
    </source>
</evidence>
<gene>
    <name evidence="3" type="ORF">NE237_021150</name>
</gene>
<comment type="caution">
    <text evidence="3">The sequence shown here is derived from an EMBL/GenBank/DDBJ whole genome shotgun (WGS) entry which is preliminary data.</text>
</comment>
<dbReference type="CDD" id="cd00118">
    <property type="entry name" value="LysM"/>
    <property type="match status" value="1"/>
</dbReference>
<feature type="compositionally biased region" description="Low complexity" evidence="1">
    <location>
        <begin position="273"/>
        <end position="285"/>
    </location>
</feature>
<dbReference type="SUPFAM" id="SSF54106">
    <property type="entry name" value="LysM domain"/>
    <property type="match status" value="1"/>
</dbReference>
<dbReference type="Pfam" id="PF01476">
    <property type="entry name" value="LysM"/>
    <property type="match status" value="1"/>
</dbReference>
<dbReference type="EMBL" id="JAMYWD010000009">
    <property type="protein sequence ID" value="KAJ4961240.1"/>
    <property type="molecule type" value="Genomic_DNA"/>
</dbReference>
<dbReference type="InterPro" id="IPR045030">
    <property type="entry name" value="LYSM1-4"/>
</dbReference>
<feature type="region of interest" description="Disordered" evidence="1">
    <location>
        <begin position="109"/>
        <end position="139"/>
    </location>
</feature>
<dbReference type="Proteomes" id="UP001141806">
    <property type="component" value="Unassembled WGS sequence"/>
</dbReference>
<dbReference type="InterPro" id="IPR018392">
    <property type="entry name" value="LysM"/>
</dbReference>
<sequence>MKFDKSRGNGNGNGNQQSALGRVRENRENDQTAMYTNLLLFPASPSSPSTPSTSVGGINHIEHHVSKFDTLAGVAIKYGVEVADIKRMNNLVTDLQMFALKTLKIPLPGRHPPSQSLANGSATPGQKNTGQTPSRRHSDVLESIQSLRLGSPQCEVSLGMSTLQGYYGHKHSSNSGIAETEMANCKTDRARHLEDELPKTLPFSEPSPGLHRKSRSLVFGFLPDNGEPFDVPVMEAGDLEADRSNDKSVRRRQKAENDTTSRTREMLIKEDTTAGSGFSTTAGRGLALRPKSSSRTNLAADVESGWLNPVPVGLGDSVITNGFSGVRKSSSTSSLQDQESNNSSNWSTSKWSLTDLQAFSAAAITRPIFDGLPKPISGRKNKAARD</sequence>
<proteinExistence type="predicted"/>
<dbReference type="SMART" id="SM00257">
    <property type="entry name" value="LysM"/>
    <property type="match status" value="1"/>
</dbReference>
<reference evidence="3" key="1">
    <citation type="journal article" date="2023" name="Plant J.">
        <title>The genome of the king protea, Protea cynaroides.</title>
        <authorList>
            <person name="Chang J."/>
            <person name="Duong T.A."/>
            <person name="Schoeman C."/>
            <person name="Ma X."/>
            <person name="Roodt D."/>
            <person name="Barker N."/>
            <person name="Li Z."/>
            <person name="Van de Peer Y."/>
            <person name="Mizrachi E."/>
        </authorList>
    </citation>
    <scope>NUCLEOTIDE SEQUENCE</scope>
    <source>
        <tissue evidence="3">Young leaves</tissue>
    </source>
</reference>
<evidence type="ECO:0000259" key="2">
    <source>
        <dbReference type="PROSITE" id="PS51782"/>
    </source>
</evidence>
<dbReference type="Gene3D" id="3.10.350.10">
    <property type="entry name" value="LysM domain"/>
    <property type="match status" value="1"/>
</dbReference>
<feature type="compositionally biased region" description="Polar residues" evidence="1">
    <location>
        <begin position="113"/>
        <end position="133"/>
    </location>
</feature>
<accession>A0A9Q0HAS4</accession>
<feature type="compositionally biased region" description="Low complexity" evidence="1">
    <location>
        <begin position="329"/>
        <end position="348"/>
    </location>
</feature>
<dbReference type="InterPro" id="IPR036779">
    <property type="entry name" value="LysM_dom_sf"/>
</dbReference>
<feature type="region of interest" description="Disordered" evidence="1">
    <location>
        <begin position="235"/>
        <end position="295"/>
    </location>
</feature>
<dbReference type="PANTHER" id="PTHR20932:SF36">
    <property type="entry name" value="OS03G0110600 PROTEIN"/>
    <property type="match status" value="1"/>
</dbReference>
<evidence type="ECO:0000313" key="4">
    <source>
        <dbReference type="Proteomes" id="UP001141806"/>
    </source>
</evidence>
<feature type="compositionally biased region" description="Basic and acidic residues" evidence="1">
    <location>
        <begin position="240"/>
        <end position="272"/>
    </location>
</feature>
<keyword evidence="4" id="KW-1185">Reference proteome</keyword>
<organism evidence="3 4">
    <name type="scientific">Protea cynaroides</name>
    <dbReference type="NCBI Taxonomy" id="273540"/>
    <lineage>
        <taxon>Eukaryota</taxon>
        <taxon>Viridiplantae</taxon>
        <taxon>Streptophyta</taxon>
        <taxon>Embryophyta</taxon>
        <taxon>Tracheophyta</taxon>
        <taxon>Spermatophyta</taxon>
        <taxon>Magnoliopsida</taxon>
        <taxon>Proteales</taxon>
        <taxon>Proteaceae</taxon>
        <taxon>Protea</taxon>
    </lineage>
</organism>
<dbReference type="OrthoDB" id="538216at2759"/>
<feature type="region of interest" description="Disordered" evidence="1">
    <location>
        <begin position="1"/>
        <end position="22"/>
    </location>
</feature>